<evidence type="ECO:0000313" key="7">
    <source>
        <dbReference type="EMBL" id="CCI53277.1"/>
    </source>
</evidence>
<feature type="binding site" evidence="6">
    <location>
        <position position="143"/>
    </location>
    <ligand>
        <name>S-adenosyl-L-methionine</name>
        <dbReference type="ChEBI" id="CHEBI:59789"/>
    </ligand>
</feature>
<dbReference type="GO" id="GO:0005829">
    <property type="term" value="C:cytosol"/>
    <property type="evidence" value="ECO:0007669"/>
    <property type="project" value="TreeGrafter"/>
</dbReference>
<dbReference type="Proteomes" id="UP000035720">
    <property type="component" value="Unassembled WGS sequence"/>
</dbReference>
<evidence type="ECO:0000256" key="5">
    <source>
        <dbReference type="ARBA" id="ARBA00022691"/>
    </source>
</evidence>
<dbReference type="Pfam" id="PF02527">
    <property type="entry name" value="GidB"/>
    <property type="match status" value="1"/>
</dbReference>
<organism evidence="7 8">
    <name type="scientific">Nostocoides jenkinsii Ben 74</name>
    <dbReference type="NCBI Taxonomy" id="1193518"/>
    <lineage>
        <taxon>Bacteria</taxon>
        <taxon>Bacillati</taxon>
        <taxon>Actinomycetota</taxon>
        <taxon>Actinomycetes</taxon>
        <taxon>Micrococcales</taxon>
        <taxon>Intrasporangiaceae</taxon>
        <taxon>Nostocoides</taxon>
    </lineage>
</organism>
<dbReference type="InterPro" id="IPR003682">
    <property type="entry name" value="rRNA_ssu_MeTfrase_G"/>
</dbReference>
<comment type="subcellular location">
    <subcellularLocation>
        <location evidence="6">Cytoplasm</location>
    </subcellularLocation>
</comment>
<evidence type="ECO:0000256" key="2">
    <source>
        <dbReference type="ARBA" id="ARBA00022552"/>
    </source>
</evidence>
<keyword evidence="1 6" id="KW-0963">Cytoplasm</keyword>
<proteinExistence type="inferred from homology"/>
<reference evidence="7 8" key="1">
    <citation type="journal article" date="2013" name="ISME J.">
        <title>A metabolic model for members of the genus Tetrasphaera involved in enhanced biological phosphorus removal.</title>
        <authorList>
            <person name="Kristiansen R."/>
            <person name="Nguyen H.T.T."/>
            <person name="Saunders A.M."/>
            <person name="Nielsen J.L."/>
            <person name="Wimmer R."/>
            <person name="Le V.Q."/>
            <person name="McIlroy S.J."/>
            <person name="Petrovski S."/>
            <person name="Seviour R.J."/>
            <person name="Calteau A."/>
            <person name="Nielsen K.L."/>
            <person name="Nielsen P.H."/>
        </authorList>
    </citation>
    <scope>NUCLEOTIDE SEQUENCE [LARGE SCALE GENOMIC DNA]</scope>
    <source>
        <strain evidence="7 8">Ben 74</strain>
    </source>
</reference>
<keyword evidence="2 6" id="KW-0698">rRNA processing</keyword>
<evidence type="ECO:0000256" key="4">
    <source>
        <dbReference type="ARBA" id="ARBA00022679"/>
    </source>
</evidence>
<sequence length="216" mass="23080">MSSPPNDIPAAPDVASRVFGDRLEVAAAFVAILADTGVSHGLIGPREVPRLWDRHVLNCAVIGEAMPERDARVVDVGSGAGLPGLALAIARPDLQLHLVEPMARRTAWLSTTVESLGLTNVEVHRGRAEDFRGSLSGRYVTARAVARLPKLLGWCAPLTEVGGDIVAMKGASAGDELVEARALLKKWHLVDARVTTVGDALPDPTTVIILRRWGRR</sequence>
<dbReference type="EC" id="2.1.1.-" evidence="6"/>
<accession>A0A077MEA6</accession>
<keyword evidence="4 6" id="KW-0808">Transferase</keyword>
<protein>
    <recommendedName>
        <fullName evidence="6">Ribosomal RNA small subunit methyltransferase G</fullName>
        <ecNumber evidence="6">2.1.1.-</ecNumber>
    </recommendedName>
    <alternativeName>
        <fullName evidence="6">16S rRNA 7-methylguanosine methyltransferase</fullName>
        <shortName evidence="6">16S rRNA m7G methyltransferase</shortName>
    </alternativeName>
</protein>
<dbReference type="PANTHER" id="PTHR31760:SF0">
    <property type="entry name" value="S-ADENOSYL-L-METHIONINE-DEPENDENT METHYLTRANSFERASES SUPERFAMILY PROTEIN"/>
    <property type="match status" value="1"/>
</dbReference>
<dbReference type="InterPro" id="IPR029063">
    <property type="entry name" value="SAM-dependent_MTases_sf"/>
</dbReference>
<keyword evidence="3 6" id="KW-0489">Methyltransferase</keyword>
<dbReference type="GO" id="GO:0070043">
    <property type="term" value="F:rRNA (guanine-N7-)-methyltransferase activity"/>
    <property type="evidence" value="ECO:0007669"/>
    <property type="project" value="UniProtKB-UniRule"/>
</dbReference>
<dbReference type="PANTHER" id="PTHR31760">
    <property type="entry name" value="S-ADENOSYL-L-METHIONINE-DEPENDENT METHYLTRANSFERASES SUPERFAMILY PROTEIN"/>
    <property type="match status" value="1"/>
</dbReference>
<keyword evidence="8" id="KW-1185">Reference proteome</keyword>
<feature type="binding site" evidence="6">
    <location>
        <position position="77"/>
    </location>
    <ligand>
        <name>S-adenosyl-L-methionine</name>
        <dbReference type="ChEBI" id="CHEBI:59789"/>
    </ligand>
</feature>
<dbReference type="STRING" id="1193518.BN13_330035"/>
<comment type="caution">
    <text evidence="6">Lacks conserved residue(s) required for the propagation of feature annotation.</text>
</comment>
<feature type="binding site" evidence="6">
    <location>
        <position position="82"/>
    </location>
    <ligand>
        <name>S-adenosyl-L-methionine</name>
        <dbReference type="ChEBI" id="CHEBI:59789"/>
    </ligand>
</feature>
<dbReference type="Gene3D" id="3.40.50.150">
    <property type="entry name" value="Vaccinia Virus protein VP39"/>
    <property type="match status" value="1"/>
</dbReference>
<dbReference type="NCBIfam" id="TIGR00138">
    <property type="entry name" value="rsmG_gidB"/>
    <property type="match status" value="1"/>
</dbReference>
<comment type="similarity">
    <text evidence="6">Belongs to the methyltransferase superfamily. RNA methyltransferase RsmG family.</text>
</comment>
<comment type="function">
    <text evidence="6">Specifically methylates the N7 position of a guanine in 16S rRNA.</text>
</comment>
<dbReference type="AlphaFoldDB" id="A0A077MEA6"/>
<evidence type="ECO:0000256" key="6">
    <source>
        <dbReference type="HAMAP-Rule" id="MF_00074"/>
    </source>
</evidence>
<dbReference type="HAMAP" id="MF_00074">
    <property type="entry name" value="16SrRNA_methyltr_G"/>
    <property type="match status" value="1"/>
</dbReference>
<evidence type="ECO:0000256" key="1">
    <source>
        <dbReference type="ARBA" id="ARBA00022490"/>
    </source>
</evidence>
<evidence type="ECO:0000256" key="3">
    <source>
        <dbReference type="ARBA" id="ARBA00022603"/>
    </source>
</evidence>
<gene>
    <name evidence="6 7" type="primary">rsmG</name>
    <name evidence="7" type="ORF">BN13_330035</name>
</gene>
<feature type="binding site" evidence="6">
    <location>
        <begin position="128"/>
        <end position="129"/>
    </location>
    <ligand>
        <name>S-adenosyl-L-methionine</name>
        <dbReference type="ChEBI" id="CHEBI:59789"/>
    </ligand>
</feature>
<dbReference type="EMBL" id="CAJC01000143">
    <property type="protein sequence ID" value="CCI53277.1"/>
    <property type="molecule type" value="Genomic_DNA"/>
</dbReference>
<name>A0A077MEA6_9MICO</name>
<dbReference type="SUPFAM" id="SSF53335">
    <property type="entry name" value="S-adenosyl-L-methionine-dependent methyltransferases"/>
    <property type="match status" value="1"/>
</dbReference>
<comment type="caution">
    <text evidence="7">The sequence shown here is derived from an EMBL/GenBank/DDBJ whole genome shotgun (WGS) entry which is preliminary data.</text>
</comment>
<evidence type="ECO:0000313" key="8">
    <source>
        <dbReference type="Proteomes" id="UP000035720"/>
    </source>
</evidence>
<keyword evidence="5 6" id="KW-0949">S-adenosyl-L-methionine</keyword>